<gene>
    <name evidence="1" type="ORF">H0A75_02870</name>
</gene>
<name>A0A7Z0MNK8_9GAMM</name>
<accession>A0A7Z0MNK8</accession>
<dbReference type="Proteomes" id="UP000537890">
    <property type="component" value="Unassembled WGS sequence"/>
</dbReference>
<reference evidence="1 2" key="1">
    <citation type="submission" date="2020-05" db="EMBL/GenBank/DDBJ databases">
        <title>Horizontal transmission and recombination maintain forever young bacterial symbiont genomes.</title>
        <authorList>
            <person name="Russell S.L."/>
            <person name="Pepper-Tunick E."/>
            <person name="Svedberg J."/>
            <person name="Byrne A."/>
            <person name="Ruelas Castillo J."/>
            <person name="Vollmers C."/>
            <person name="Beinart R.A."/>
            <person name="Corbett-Detig R."/>
        </authorList>
    </citation>
    <scope>NUCLEOTIDE SEQUENCE [LARGE SCALE GENOMIC DNA]</scope>
    <source>
        <strain evidence="1">4727-3</strain>
    </source>
</reference>
<proteinExistence type="predicted"/>
<evidence type="ECO:0000313" key="2">
    <source>
        <dbReference type="Proteomes" id="UP000537890"/>
    </source>
</evidence>
<organism evidence="1 2">
    <name type="scientific">Candidatus Methanofishera endochildressiae</name>
    <dbReference type="NCBI Taxonomy" id="2738884"/>
    <lineage>
        <taxon>Bacteria</taxon>
        <taxon>Pseudomonadati</taxon>
        <taxon>Pseudomonadota</taxon>
        <taxon>Gammaproteobacteria</taxon>
        <taxon>Candidatus Methanofishera</taxon>
    </lineage>
</organism>
<dbReference type="AlphaFoldDB" id="A0A7Z0MNK8"/>
<sequence length="79" mass="8888">MSNHENGKNGTIANAATGYRGRLAFFLQQSQQPVKENIGVIPFGYKVQLKLNPDKPKIGNNQLIILIRNAQDQKSKMHR</sequence>
<protein>
    <submittedName>
        <fullName evidence="1">Uncharacterized protein</fullName>
    </submittedName>
</protein>
<dbReference type="EMBL" id="JACCHS010000034">
    <property type="protein sequence ID" value="NYT46737.1"/>
    <property type="molecule type" value="Genomic_DNA"/>
</dbReference>
<evidence type="ECO:0000313" key="1">
    <source>
        <dbReference type="EMBL" id="NYT46737.1"/>
    </source>
</evidence>
<comment type="caution">
    <text evidence="1">The sequence shown here is derived from an EMBL/GenBank/DDBJ whole genome shotgun (WGS) entry which is preliminary data.</text>
</comment>